<organism evidence="1 2">
    <name type="scientific">Microtetraspora glauca</name>
    <dbReference type="NCBI Taxonomy" id="1996"/>
    <lineage>
        <taxon>Bacteria</taxon>
        <taxon>Bacillati</taxon>
        <taxon>Actinomycetota</taxon>
        <taxon>Actinomycetes</taxon>
        <taxon>Streptosporangiales</taxon>
        <taxon>Streptosporangiaceae</taxon>
        <taxon>Microtetraspora</taxon>
    </lineage>
</organism>
<protein>
    <submittedName>
        <fullName evidence="1">Uncharacterized protein</fullName>
    </submittedName>
</protein>
<dbReference type="RefSeq" id="WP_061253951.1">
    <property type="nucleotide sequence ID" value="NZ_JBFALK010000014.1"/>
</dbReference>
<dbReference type="Proteomes" id="UP001551675">
    <property type="component" value="Unassembled WGS sequence"/>
</dbReference>
<evidence type="ECO:0000313" key="2">
    <source>
        <dbReference type="Proteomes" id="UP001551675"/>
    </source>
</evidence>
<gene>
    <name evidence="1" type="ORF">AB0I59_25025</name>
</gene>
<accession>A0ABV3GJW1</accession>
<evidence type="ECO:0000313" key="1">
    <source>
        <dbReference type="EMBL" id="MEV0971879.1"/>
    </source>
</evidence>
<reference evidence="1 2" key="1">
    <citation type="submission" date="2024-06" db="EMBL/GenBank/DDBJ databases">
        <title>The Natural Products Discovery Center: Release of the First 8490 Sequenced Strains for Exploring Actinobacteria Biosynthetic Diversity.</title>
        <authorList>
            <person name="Kalkreuter E."/>
            <person name="Kautsar S.A."/>
            <person name="Yang D."/>
            <person name="Bader C.D."/>
            <person name="Teijaro C.N."/>
            <person name="Fluegel L."/>
            <person name="Davis C.M."/>
            <person name="Simpson J.R."/>
            <person name="Lauterbach L."/>
            <person name="Steele A.D."/>
            <person name="Gui C."/>
            <person name="Meng S."/>
            <person name="Li G."/>
            <person name="Viehrig K."/>
            <person name="Ye F."/>
            <person name="Su P."/>
            <person name="Kiefer A.F."/>
            <person name="Nichols A."/>
            <person name="Cepeda A.J."/>
            <person name="Yan W."/>
            <person name="Fan B."/>
            <person name="Jiang Y."/>
            <person name="Adhikari A."/>
            <person name="Zheng C.-J."/>
            <person name="Schuster L."/>
            <person name="Cowan T.M."/>
            <person name="Smanski M.J."/>
            <person name="Chevrette M.G."/>
            <person name="De Carvalho L.P.S."/>
            <person name="Shen B."/>
        </authorList>
    </citation>
    <scope>NUCLEOTIDE SEQUENCE [LARGE SCALE GENOMIC DNA]</scope>
    <source>
        <strain evidence="1 2">NPDC050100</strain>
    </source>
</reference>
<sequence length="83" mass="9658">MKRLNELIEPEEQLVRTFETDVLQQTRGHLDPAPVCLFEYGTKARVLDDDIAERHVVRRRGGHHWTLRHLSGWTRVACSALLI</sequence>
<name>A0ABV3GJW1_MICGL</name>
<comment type="caution">
    <text evidence="1">The sequence shown here is derived from an EMBL/GenBank/DDBJ whole genome shotgun (WGS) entry which is preliminary data.</text>
</comment>
<dbReference type="EMBL" id="JBFALK010000014">
    <property type="protein sequence ID" value="MEV0971879.1"/>
    <property type="molecule type" value="Genomic_DNA"/>
</dbReference>
<proteinExistence type="predicted"/>
<keyword evidence="2" id="KW-1185">Reference proteome</keyword>